<sequence length="219" mass="24092">MRGFALKTSTIFSENLVPMPSARPTVAQEPKRQRGRDRVAAIIEAGVKLFKEKGFDAATMTEIAAQSGTAIGSLYRFFPSKEALADALLLQYAQLVATELTALETKVSGMSPDEVADALVDFSLSVRPQHSFAISLLEERGGRDEKRVEFRDAMRSHVAKILRRAIPDLGTARSRNMAIVVLHTLKAVTRAETEAPATRTQILSEIRKLLRVYIASAHD</sequence>
<dbReference type="PROSITE" id="PS50977">
    <property type="entry name" value="HTH_TETR_2"/>
    <property type="match status" value="1"/>
</dbReference>
<dbReference type="PRINTS" id="PR00455">
    <property type="entry name" value="HTHTETR"/>
</dbReference>
<dbReference type="SUPFAM" id="SSF46689">
    <property type="entry name" value="Homeodomain-like"/>
    <property type="match status" value="1"/>
</dbReference>
<dbReference type="InterPro" id="IPR001647">
    <property type="entry name" value="HTH_TetR"/>
</dbReference>
<name>A0A1N6I019_9BURK</name>
<dbReference type="InterPro" id="IPR009057">
    <property type="entry name" value="Homeodomain-like_sf"/>
</dbReference>
<dbReference type="PANTHER" id="PTHR30055">
    <property type="entry name" value="HTH-TYPE TRANSCRIPTIONAL REGULATOR RUTR"/>
    <property type="match status" value="1"/>
</dbReference>
<evidence type="ECO:0000313" key="4">
    <source>
        <dbReference type="EMBL" id="SIO25376.1"/>
    </source>
</evidence>
<dbReference type="GO" id="GO:0000976">
    <property type="term" value="F:transcription cis-regulatory region binding"/>
    <property type="evidence" value="ECO:0007669"/>
    <property type="project" value="TreeGrafter"/>
</dbReference>
<reference evidence="4 5" key="1">
    <citation type="submission" date="2016-11" db="EMBL/GenBank/DDBJ databases">
        <authorList>
            <person name="Jaros S."/>
            <person name="Januszkiewicz K."/>
            <person name="Wedrychowicz H."/>
        </authorList>
    </citation>
    <scope>NUCLEOTIDE SEQUENCE [LARGE SCALE GENOMIC DNA]</scope>
    <source>
        <strain evidence="4 5">GAS86</strain>
    </source>
</reference>
<dbReference type="EMBL" id="FSRM01000001">
    <property type="protein sequence ID" value="SIO25376.1"/>
    <property type="molecule type" value="Genomic_DNA"/>
</dbReference>
<protein>
    <submittedName>
        <fullName evidence="4">Transcriptional regulator, TetR family</fullName>
    </submittedName>
</protein>
<evidence type="ECO:0000313" key="5">
    <source>
        <dbReference type="Proteomes" id="UP000184693"/>
    </source>
</evidence>
<dbReference type="InterPro" id="IPR050109">
    <property type="entry name" value="HTH-type_TetR-like_transc_reg"/>
</dbReference>
<dbReference type="PANTHER" id="PTHR30055:SF226">
    <property type="entry name" value="HTH-TYPE TRANSCRIPTIONAL REGULATOR PKSA"/>
    <property type="match status" value="1"/>
</dbReference>
<dbReference type="GO" id="GO:0003700">
    <property type="term" value="F:DNA-binding transcription factor activity"/>
    <property type="evidence" value="ECO:0007669"/>
    <property type="project" value="TreeGrafter"/>
</dbReference>
<evidence type="ECO:0000256" key="1">
    <source>
        <dbReference type="ARBA" id="ARBA00023125"/>
    </source>
</evidence>
<organism evidence="4 5">
    <name type="scientific">Paraburkholderia phenazinium</name>
    <dbReference type="NCBI Taxonomy" id="60549"/>
    <lineage>
        <taxon>Bacteria</taxon>
        <taxon>Pseudomonadati</taxon>
        <taxon>Pseudomonadota</taxon>
        <taxon>Betaproteobacteria</taxon>
        <taxon>Burkholderiales</taxon>
        <taxon>Burkholderiaceae</taxon>
        <taxon>Paraburkholderia</taxon>
    </lineage>
</organism>
<keyword evidence="1 2" id="KW-0238">DNA-binding</keyword>
<proteinExistence type="predicted"/>
<dbReference type="AlphaFoldDB" id="A0A1N6I019"/>
<dbReference type="Proteomes" id="UP000184693">
    <property type="component" value="Unassembled WGS sequence"/>
</dbReference>
<dbReference type="Pfam" id="PF00440">
    <property type="entry name" value="TetR_N"/>
    <property type="match status" value="1"/>
</dbReference>
<accession>A0A1N6I019</accession>
<feature type="DNA-binding region" description="H-T-H motif" evidence="2">
    <location>
        <begin position="59"/>
        <end position="78"/>
    </location>
</feature>
<gene>
    <name evidence="4" type="ORF">SAMN05444168_3819</name>
</gene>
<evidence type="ECO:0000256" key="2">
    <source>
        <dbReference type="PROSITE-ProRule" id="PRU00335"/>
    </source>
</evidence>
<feature type="domain" description="HTH tetR-type" evidence="3">
    <location>
        <begin position="36"/>
        <end position="96"/>
    </location>
</feature>
<evidence type="ECO:0000259" key="3">
    <source>
        <dbReference type="PROSITE" id="PS50977"/>
    </source>
</evidence>
<dbReference type="Gene3D" id="1.10.357.10">
    <property type="entry name" value="Tetracycline Repressor, domain 2"/>
    <property type="match status" value="1"/>
</dbReference>